<comment type="function">
    <text evidence="5">This is one of the proteins that binds to the 5S RNA in the ribosome where it forms part of the central protuberance.</text>
</comment>
<dbReference type="InterPro" id="IPR029751">
    <property type="entry name" value="Ribosomal_L25_dom"/>
</dbReference>
<feature type="domain" description="Large ribosomal subunit protein bL25 beta" evidence="8">
    <location>
        <begin position="99"/>
        <end position="182"/>
    </location>
</feature>
<dbReference type="RefSeq" id="WP_003722740.1">
    <property type="nucleotide sequence ID" value="NC_017537.1"/>
</dbReference>
<keyword evidence="1 5" id="KW-0699">rRNA-binding</keyword>
<dbReference type="Pfam" id="PF01386">
    <property type="entry name" value="Ribosomal_L25p"/>
    <property type="match status" value="1"/>
</dbReference>
<dbReference type="InterPro" id="IPR037121">
    <property type="entry name" value="Ribosomal_bL25_C"/>
</dbReference>
<dbReference type="AlphaFoldDB" id="A0A0E0UT21"/>
<dbReference type="Gene3D" id="2.170.120.20">
    <property type="entry name" value="Ribosomal protein L25, beta domain"/>
    <property type="match status" value="1"/>
</dbReference>
<dbReference type="PATRIC" id="fig|1030009.3.peg.227"/>
<dbReference type="HOGENOM" id="CLU_075939_2_0_9"/>
<dbReference type="KEGG" id="lmq:LMM7_0232"/>
<feature type="domain" description="Large ribosomal subunit protein bL25 L25" evidence="7">
    <location>
        <begin position="5"/>
        <end position="91"/>
    </location>
</feature>
<dbReference type="GO" id="GO:0003735">
    <property type="term" value="F:structural constituent of ribosome"/>
    <property type="evidence" value="ECO:0007669"/>
    <property type="project" value="InterPro"/>
</dbReference>
<accession>A0A0E0UT21</accession>
<dbReference type="Gene3D" id="2.40.240.10">
    <property type="entry name" value="Ribosomal Protein L25, Chain P"/>
    <property type="match status" value="1"/>
</dbReference>
<evidence type="ECO:0000313" key="10">
    <source>
        <dbReference type="Proteomes" id="UP000000486"/>
    </source>
</evidence>
<reference evidence="9 10" key="1">
    <citation type="journal article" date="2011" name="J. Bacteriol.">
        <title>Genome sequence of the nonpathogenic Listeria monocytogenes serovar 4a strain M7.</title>
        <authorList>
            <person name="Chen J."/>
            <person name="Xia Y."/>
            <person name="Cheng C."/>
            <person name="Fang C."/>
            <person name="Shan Y."/>
            <person name="Jin G."/>
            <person name="Fang W."/>
        </authorList>
    </citation>
    <scope>NUCLEOTIDE SEQUENCE [LARGE SCALE GENOMIC DNA]</scope>
    <source>
        <strain evidence="9 10">M7</strain>
    </source>
</reference>
<dbReference type="InterPro" id="IPR001021">
    <property type="entry name" value="Ribosomal_bL25_long"/>
</dbReference>
<dbReference type="GO" id="GO:0022625">
    <property type="term" value="C:cytosolic large ribosomal subunit"/>
    <property type="evidence" value="ECO:0007669"/>
    <property type="project" value="TreeGrafter"/>
</dbReference>
<evidence type="ECO:0000313" key="9">
    <source>
        <dbReference type="EMBL" id="AEH91238.1"/>
    </source>
</evidence>
<dbReference type="EMBL" id="CP002816">
    <property type="protein sequence ID" value="AEH91238.1"/>
    <property type="molecule type" value="Genomic_DNA"/>
</dbReference>
<feature type="compositionally biased region" description="Basic and acidic residues" evidence="6">
    <location>
        <begin position="196"/>
        <end position="207"/>
    </location>
</feature>
<name>A0A0E0UT21_LISMM</name>
<dbReference type="NCBIfam" id="NF004133">
    <property type="entry name" value="PRK05618.2-4"/>
    <property type="match status" value="1"/>
</dbReference>
<dbReference type="NCBIfam" id="TIGR00731">
    <property type="entry name" value="bL25_bact_ctc"/>
    <property type="match status" value="1"/>
</dbReference>
<evidence type="ECO:0000259" key="8">
    <source>
        <dbReference type="Pfam" id="PF14693"/>
    </source>
</evidence>
<dbReference type="GeneID" id="86847013"/>
<evidence type="ECO:0000256" key="6">
    <source>
        <dbReference type="SAM" id="MobiDB-lite"/>
    </source>
</evidence>
<dbReference type="Pfam" id="PF14693">
    <property type="entry name" value="Ribosomal_TL5_C"/>
    <property type="match status" value="1"/>
</dbReference>
<keyword evidence="4 5" id="KW-0687">Ribonucleoprotein</keyword>
<dbReference type="SUPFAM" id="SSF50715">
    <property type="entry name" value="Ribosomal protein L25-like"/>
    <property type="match status" value="1"/>
</dbReference>
<evidence type="ECO:0000256" key="3">
    <source>
        <dbReference type="ARBA" id="ARBA00022980"/>
    </source>
</evidence>
<evidence type="ECO:0000256" key="2">
    <source>
        <dbReference type="ARBA" id="ARBA00022884"/>
    </source>
</evidence>
<dbReference type="InterPro" id="IPR020930">
    <property type="entry name" value="Ribosomal_uL5_bac-type"/>
</dbReference>
<dbReference type="Proteomes" id="UP000000486">
    <property type="component" value="Chromosome"/>
</dbReference>
<dbReference type="PANTHER" id="PTHR33284:SF1">
    <property type="entry name" value="RIBOSOMAL PROTEIN L25_GLN-TRNA SYNTHETASE, ANTI-CODON-BINDING DOMAIN-CONTAINING PROTEIN"/>
    <property type="match status" value="1"/>
</dbReference>
<dbReference type="GO" id="GO:0006412">
    <property type="term" value="P:translation"/>
    <property type="evidence" value="ECO:0007669"/>
    <property type="project" value="UniProtKB-UniRule"/>
</dbReference>
<evidence type="ECO:0000256" key="5">
    <source>
        <dbReference type="HAMAP-Rule" id="MF_01334"/>
    </source>
</evidence>
<feature type="region of interest" description="Disordered" evidence="6">
    <location>
        <begin position="171"/>
        <end position="207"/>
    </location>
</feature>
<comment type="similarity">
    <text evidence="5">Belongs to the bacterial ribosomal protein bL25 family. CTC subfamily.</text>
</comment>
<protein>
    <recommendedName>
        <fullName evidence="5">Large ribosomal subunit protein bL25</fullName>
    </recommendedName>
    <alternativeName>
        <fullName evidence="5">General stress protein CTC</fullName>
    </alternativeName>
</protein>
<keyword evidence="3 5" id="KW-0689">Ribosomal protein</keyword>
<proteinExistence type="inferred from homology"/>
<dbReference type="FunFam" id="2.40.240.10:FF:000013">
    <property type="entry name" value="50S ribosomal protein L25"/>
    <property type="match status" value="1"/>
</dbReference>
<dbReference type="PANTHER" id="PTHR33284">
    <property type="entry name" value="RIBOSOMAL PROTEIN L25/GLN-TRNA SYNTHETASE, ANTI-CODON-BINDING DOMAIN-CONTAINING PROTEIN"/>
    <property type="match status" value="1"/>
</dbReference>
<keyword evidence="2 5" id="KW-0694">RNA-binding</keyword>
<dbReference type="InterPro" id="IPR011035">
    <property type="entry name" value="Ribosomal_bL25/Gln-tRNA_synth"/>
</dbReference>
<sequence length="207" mass="22654">MATTLEVQKRETTQHSEVTRLRSEGKVPGIIYGYKSENVPVSVDSLELIKAVRDNGRNAVFSVTVDGKKLNVLLHEYQVDPLKDVLVHVDLLAVDMNEEVETDVRVVLVGDAPGVKAGGVLQQIIHDVKVSATPEKLPETIELDISSLEIGDVLTTNDLPENKDYVVQAEEEETVVTVSAPRAEEEPTTTEAPEPEAVHGKDEEPVE</sequence>
<evidence type="ECO:0000256" key="1">
    <source>
        <dbReference type="ARBA" id="ARBA00022730"/>
    </source>
</evidence>
<gene>
    <name evidence="5 9" type="primary">ctc</name>
    <name evidence="5" type="synonym">rplY</name>
    <name evidence="9" type="ordered locus">LMM7_0232</name>
</gene>
<organism evidence="9 10">
    <name type="scientific">Listeria monocytogenes serotype 4a (strain M7)</name>
    <dbReference type="NCBI Taxonomy" id="1030009"/>
    <lineage>
        <taxon>Bacteria</taxon>
        <taxon>Bacillati</taxon>
        <taxon>Bacillota</taxon>
        <taxon>Bacilli</taxon>
        <taxon>Bacillales</taxon>
        <taxon>Listeriaceae</taxon>
        <taxon>Listeria</taxon>
    </lineage>
</organism>
<dbReference type="CDD" id="cd00495">
    <property type="entry name" value="Ribosomal_L25_TL5_CTC"/>
    <property type="match status" value="1"/>
</dbReference>
<dbReference type="InterPro" id="IPR020056">
    <property type="entry name" value="Rbsml_bL25/Gln-tRNA_synth_N"/>
</dbReference>
<comment type="subunit">
    <text evidence="5">Part of the 50S ribosomal subunit; part of the 5S rRNA/L5/L18/L25 subcomplex. Contacts the 5S rRNA. Binds to the 5S rRNA independently of L5 and L18.</text>
</comment>
<evidence type="ECO:0000259" key="7">
    <source>
        <dbReference type="Pfam" id="PF01386"/>
    </source>
</evidence>
<dbReference type="HAMAP" id="MF_01334">
    <property type="entry name" value="Ribosomal_bL25_CTC"/>
    <property type="match status" value="1"/>
</dbReference>
<dbReference type="SMR" id="A0A0E0UT21"/>
<dbReference type="InterPro" id="IPR020057">
    <property type="entry name" value="Ribosomal_bL25_b-dom"/>
</dbReference>
<evidence type="ECO:0000256" key="4">
    <source>
        <dbReference type="ARBA" id="ARBA00023274"/>
    </source>
</evidence>
<dbReference type="GO" id="GO:0008097">
    <property type="term" value="F:5S rRNA binding"/>
    <property type="evidence" value="ECO:0007669"/>
    <property type="project" value="InterPro"/>
</dbReference>